<evidence type="ECO:0000256" key="3">
    <source>
        <dbReference type="ARBA" id="ARBA00012668"/>
    </source>
</evidence>
<evidence type="ECO:0000256" key="5">
    <source>
        <dbReference type="ARBA" id="ARBA00022475"/>
    </source>
</evidence>
<comment type="subcellular location">
    <subcellularLocation>
        <location evidence="1">Cell membrane</location>
        <topology evidence="1">Multi-pass membrane protein</topology>
    </subcellularLocation>
</comment>
<dbReference type="InterPro" id="IPR039261">
    <property type="entry name" value="FNR_nucleotide-bd"/>
</dbReference>
<dbReference type="InterPro" id="IPR017938">
    <property type="entry name" value="Riboflavin_synthase-like_b-brl"/>
</dbReference>
<evidence type="ECO:0000256" key="9">
    <source>
        <dbReference type="ARBA" id="ARBA00023002"/>
    </source>
</evidence>
<keyword evidence="5" id="KW-1003">Cell membrane</keyword>
<feature type="transmembrane region" description="Helical" evidence="14">
    <location>
        <begin position="140"/>
        <end position="163"/>
    </location>
</feature>
<evidence type="ECO:0000259" key="15">
    <source>
        <dbReference type="PROSITE" id="PS51384"/>
    </source>
</evidence>
<evidence type="ECO:0000256" key="1">
    <source>
        <dbReference type="ARBA" id="ARBA00004651"/>
    </source>
</evidence>
<dbReference type="EMBL" id="KE361643">
    <property type="protein sequence ID" value="EPQ26719.1"/>
    <property type="molecule type" value="Genomic_DNA"/>
</dbReference>
<feature type="domain" description="FAD-binding FR-type" evidence="15">
    <location>
        <begin position="358"/>
        <end position="488"/>
    </location>
</feature>
<dbReference type="GO" id="GO:0006879">
    <property type="term" value="P:intracellular iron ion homeostasis"/>
    <property type="evidence" value="ECO:0007669"/>
    <property type="project" value="TreeGrafter"/>
</dbReference>
<evidence type="ECO:0000256" key="11">
    <source>
        <dbReference type="ARBA" id="ARBA00023136"/>
    </source>
</evidence>
<dbReference type="CDD" id="cd06186">
    <property type="entry name" value="NOX_Duox_like_FAD_NADP"/>
    <property type="match status" value="1"/>
</dbReference>
<evidence type="ECO:0000256" key="2">
    <source>
        <dbReference type="ARBA" id="ARBA00006278"/>
    </source>
</evidence>
<dbReference type="AlphaFoldDB" id="A0A061H350"/>
<evidence type="ECO:0000256" key="10">
    <source>
        <dbReference type="ARBA" id="ARBA00023065"/>
    </source>
</evidence>
<dbReference type="GO" id="GO:0006826">
    <property type="term" value="P:iron ion transport"/>
    <property type="evidence" value="ECO:0007669"/>
    <property type="project" value="TreeGrafter"/>
</dbReference>
<dbReference type="Gene3D" id="3.40.50.80">
    <property type="entry name" value="Nucleotide-binding domain of ferredoxin-NADP reductase (FNR) module"/>
    <property type="match status" value="1"/>
</dbReference>
<evidence type="ECO:0000313" key="17">
    <source>
        <dbReference type="Proteomes" id="UP000053664"/>
    </source>
</evidence>
<dbReference type="HOGENOM" id="CLU_016134_0_0_1"/>
<dbReference type="GO" id="GO:0052851">
    <property type="term" value="F:ferric-chelate reductase (NADPH) activity"/>
    <property type="evidence" value="ECO:0007669"/>
    <property type="project" value="UniProtKB-EC"/>
</dbReference>
<dbReference type="PANTHER" id="PTHR32361:SF3">
    <property type="entry name" value="REDUCTASE, PUTATIVE (AFU_ORTHOLOGUE AFUA_6G13750)-RELATED"/>
    <property type="match status" value="1"/>
</dbReference>
<dbReference type="RefSeq" id="XP_007881424.1">
    <property type="nucleotide sequence ID" value="XM_007883233.1"/>
</dbReference>
<dbReference type="InterPro" id="IPR013130">
    <property type="entry name" value="Fe3_Rdtase_TM_dom"/>
</dbReference>
<keyword evidence="8 14" id="KW-1133">Transmembrane helix</keyword>
<dbReference type="OrthoDB" id="17725at2759"/>
<dbReference type="InterPro" id="IPR051410">
    <property type="entry name" value="Ferric/Cupric_Reductase"/>
</dbReference>
<dbReference type="Pfam" id="PF01794">
    <property type="entry name" value="Ferric_reduct"/>
    <property type="match status" value="1"/>
</dbReference>
<name>A0A061H350_9BASI</name>
<keyword evidence="10" id="KW-0406">Ion transport</keyword>
<dbReference type="eggNOG" id="KOG0039">
    <property type="taxonomic scope" value="Eukaryota"/>
</dbReference>
<dbReference type="Pfam" id="PF08022">
    <property type="entry name" value="FAD_binding_8"/>
    <property type="match status" value="1"/>
</dbReference>
<dbReference type="Proteomes" id="UP000053664">
    <property type="component" value="Unassembled WGS sequence"/>
</dbReference>
<keyword evidence="4" id="KW-0813">Transport</keyword>
<protein>
    <recommendedName>
        <fullName evidence="3">ferric-chelate reductase (NADPH)</fullName>
        <ecNumber evidence="3">1.16.1.9</ecNumber>
    </recommendedName>
</protein>
<feature type="region of interest" description="Disordered" evidence="13">
    <location>
        <begin position="87"/>
        <end position="106"/>
    </location>
</feature>
<dbReference type="Pfam" id="PF08030">
    <property type="entry name" value="NAD_binding_6"/>
    <property type="match status" value="1"/>
</dbReference>
<comment type="similarity">
    <text evidence="2">Belongs to the ferric reductase (FRE) family.</text>
</comment>
<dbReference type="PANTHER" id="PTHR32361">
    <property type="entry name" value="FERRIC/CUPRIC REDUCTASE TRANSMEMBRANE COMPONENT"/>
    <property type="match status" value="1"/>
</dbReference>
<keyword evidence="9" id="KW-0560">Oxidoreductase</keyword>
<evidence type="ECO:0000256" key="6">
    <source>
        <dbReference type="ARBA" id="ARBA00022692"/>
    </source>
</evidence>
<organism evidence="16 17">
    <name type="scientific">Pseudozyma flocculosa PF-1</name>
    <dbReference type="NCBI Taxonomy" id="1277687"/>
    <lineage>
        <taxon>Eukaryota</taxon>
        <taxon>Fungi</taxon>
        <taxon>Dikarya</taxon>
        <taxon>Basidiomycota</taxon>
        <taxon>Ustilaginomycotina</taxon>
        <taxon>Ustilaginomycetes</taxon>
        <taxon>Ustilaginales</taxon>
        <taxon>Ustilaginaceae</taxon>
        <taxon>Pseudozyma</taxon>
    </lineage>
</organism>
<dbReference type="GeneID" id="19319784"/>
<gene>
    <name evidence="16" type="ORF">PFL1_05698</name>
</gene>
<sequence>MTDAGQLIVARHIQNMSEATSLEPHWGYVDRALPCTSDAGSCAYLDVVYHSHDLGMLYSGILWATLGGILFLWTILRRVGTRSDVPYDDAVSPDDEAQTESTQPKGLGRWTSTLGAAARRHLLPETWGRKILGRTTRLQLLILAVFAGYLLIWSLAGIAYHTWVTPVKRLPGVYNIRTSLGPWADRVGTLAFALTPFSILLSSRESLLSLLTGIPYHHFNFLHRWLGHIIFIQASLHTVGWCIVEIRLYQPQPSVAAEWIVQRYMVWGIVAMALLLLLWVLSLPISIRFTGYEFFRKAHYVLAMLYIGACIGHWKQLQVFLIPALSIWFVDRALRLVRTALLHYNYLDAADGRSRTGFAPARAEVTRFEDAEHGDILRLDFDYPHQPWKVGQHFYLCFPDSSIWQSHPFTPMSCPQKGRDDGGMTRHTYLIRAKKGETRKLADLVAGRTAPTAGSRIGSSTDEKSTVVTSSVQTPVILTGPYGESIVDGLTLGSLDNVLCVAGGTGITFVLPVLLHLGRQRLLGAGRKRDFELIWIVRRAEDIKWCRPELEELQSFKRVRVRIFVTRQHRVFPSSRVETGLEDEEEVLTKPISPSPSIQSDLETPLDASDEKRCLSEPSSASRTATTNAPRIEYSTGAAPDQRHPDLGRLVRAFIEGTSAGRTKVFASGPGGMVSDLRKVVASSNDAGKVWRGEQKFDVDLISDNRLEW</sequence>
<feature type="region of interest" description="Disordered" evidence="13">
    <location>
        <begin position="582"/>
        <end position="630"/>
    </location>
</feature>
<feature type="compositionally biased region" description="Polar residues" evidence="13">
    <location>
        <begin position="617"/>
        <end position="629"/>
    </location>
</feature>
<evidence type="ECO:0000313" key="16">
    <source>
        <dbReference type="EMBL" id="EPQ26719.1"/>
    </source>
</evidence>
<evidence type="ECO:0000256" key="8">
    <source>
        <dbReference type="ARBA" id="ARBA00022989"/>
    </source>
</evidence>
<dbReference type="SFLD" id="SFLDG01168">
    <property type="entry name" value="Ferric_reductase_subgroup_(FRE"/>
    <property type="match status" value="1"/>
</dbReference>
<dbReference type="GO" id="GO:0005886">
    <property type="term" value="C:plasma membrane"/>
    <property type="evidence" value="ECO:0007669"/>
    <property type="project" value="UniProtKB-SubCell"/>
</dbReference>
<reference evidence="16 17" key="1">
    <citation type="journal article" date="2013" name="Plant Cell">
        <title>The transition from a phytopathogenic smut ancestor to an anamorphic biocontrol agent deciphered by comparative whole-genome analysis.</title>
        <authorList>
            <person name="Lefebvre F."/>
            <person name="Joly D.L."/>
            <person name="Labbe C."/>
            <person name="Teichmann B."/>
            <person name="Linning R."/>
            <person name="Belzile F."/>
            <person name="Bakkeren G."/>
            <person name="Belanger R.R."/>
        </authorList>
    </citation>
    <scope>NUCLEOTIDE SEQUENCE [LARGE SCALE GENOMIC DNA]</scope>
    <source>
        <strain evidence="16 17">PF-1</strain>
    </source>
</reference>
<dbReference type="SFLD" id="SFLDS00052">
    <property type="entry name" value="Ferric_Reductase_Domain"/>
    <property type="match status" value="1"/>
</dbReference>
<keyword evidence="11 14" id="KW-0472">Membrane</keyword>
<dbReference type="SUPFAM" id="SSF52343">
    <property type="entry name" value="Ferredoxin reductase-like, C-terminal NADP-linked domain"/>
    <property type="match status" value="1"/>
</dbReference>
<evidence type="ECO:0000256" key="13">
    <source>
        <dbReference type="SAM" id="MobiDB-lite"/>
    </source>
</evidence>
<dbReference type="EC" id="1.16.1.9" evidence="3"/>
<dbReference type="InterPro" id="IPR013121">
    <property type="entry name" value="Fe_red_NAD-bd_6"/>
</dbReference>
<evidence type="ECO:0000256" key="14">
    <source>
        <dbReference type="SAM" id="Phobius"/>
    </source>
</evidence>
<keyword evidence="6 14" id="KW-0812">Transmembrane</keyword>
<accession>A0A061H350</accession>
<dbReference type="PROSITE" id="PS51384">
    <property type="entry name" value="FAD_FR"/>
    <property type="match status" value="1"/>
</dbReference>
<evidence type="ECO:0000256" key="4">
    <source>
        <dbReference type="ARBA" id="ARBA00022448"/>
    </source>
</evidence>
<keyword evidence="7" id="KW-0249">Electron transport</keyword>
<evidence type="ECO:0000256" key="7">
    <source>
        <dbReference type="ARBA" id="ARBA00022982"/>
    </source>
</evidence>
<feature type="transmembrane region" description="Helical" evidence="14">
    <location>
        <begin position="264"/>
        <end position="286"/>
    </location>
</feature>
<feature type="transmembrane region" description="Helical" evidence="14">
    <location>
        <begin position="56"/>
        <end position="76"/>
    </location>
</feature>
<dbReference type="SUPFAM" id="SSF63380">
    <property type="entry name" value="Riboflavin synthase domain-like"/>
    <property type="match status" value="1"/>
</dbReference>
<dbReference type="InterPro" id="IPR017927">
    <property type="entry name" value="FAD-bd_FR_type"/>
</dbReference>
<comment type="catalytic activity">
    <reaction evidence="12">
        <text>2 a Fe(II)-siderophore + NADP(+) + H(+) = 2 a Fe(III)-siderophore + NADPH</text>
        <dbReference type="Rhea" id="RHEA:28795"/>
        <dbReference type="Rhea" id="RHEA-COMP:11342"/>
        <dbReference type="Rhea" id="RHEA-COMP:11344"/>
        <dbReference type="ChEBI" id="CHEBI:15378"/>
        <dbReference type="ChEBI" id="CHEBI:29033"/>
        <dbReference type="ChEBI" id="CHEBI:29034"/>
        <dbReference type="ChEBI" id="CHEBI:57783"/>
        <dbReference type="ChEBI" id="CHEBI:58349"/>
        <dbReference type="EC" id="1.16.1.9"/>
    </reaction>
</comment>
<proteinExistence type="inferred from homology"/>
<evidence type="ECO:0000256" key="12">
    <source>
        <dbReference type="ARBA" id="ARBA00048483"/>
    </source>
</evidence>
<dbReference type="GO" id="GO:0015677">
    <property type="term" value="P:copper ion import"/>
    <property type="evidence" value="ECO:0007669"/>
    <property type="project" value="TreeGrafter"/>
</dbReference>
<feature type="transmembrane region" description="Helical" evidence="14">
    <location>
        <begin position="222"/>
        <end position="244"/>
    </location>
</feature>
<dbReference type="InterPro" id="IPR013112">
    <property type="entry name" value="FAD-bd_8"/>
</dbReference>
<dbReference type="KEGG" id="pfp:PFL1_05698"/>